<comment type="caution">
    <text evidence="2">The sequence shown here is derived from an EMBL/GenBank/DDBJ whole genome shotgun (WGS) entry which is preliminary data.</text>
</comment>
<dbReference type="Proteomes" id="UP000567795">
    <property type="component" value="Unassembled WGS sequence"/>
</dbReference>
<name>A0A852ZXX1_9ACTN</name>
<dbReference type="AlphaFoldDB" id="A0A852ZXX1"/>
<evidence type="ECO:0000256" key="1">
    <source>
        <dbReference type="SAM" id="Phobius"/>
    </source>
</evidence>
<reference evidence="2 3" key="1">
    <citation type="submission" date="2020-07" db="EMBL/GenBank/DDBJ databases">
        <title>Sequencing the genomes of 1000 actinobacteria strains.</title>
        <authorList>
            <person name="Klenk H.-P."/>
        </authorList>
    </citation>
    <scope>NUCLEOTIDE SEQUENCE [LARGE SCALE GENOMIC DNA]</scope>
    <source>
        <strain evidence="2 3">DSM 42178</strain>
    </source>
</reference>
<evidence type="ECO:0000313" key="3">
    <source>
        <dbReference type="Proteomes" id="UP000567795"/>
    </source>
</evidence>
<gene>
    <name evidence="2" type="ORF">FHU37_003033</name>
</gene>
<feature type="transmembrane region" description="Helical" evidence="1">
    <location>
        <begin position="6"/>
        <end position="31"/>
    </location>
</feature>
<organism evidence="2 3">
    <name type="scientific">Allostreptomyces psammosilenae</name>
    <dbReference type="NCBI Taxonomy" id="1892865"/>
    <lineage>
        <taxon>Bacteria</taxon>
        <taxon>Bacillati</taxon>
        <taxon>Actinomycetota</taxon>
        <taxon>Actinomycetes</taxon>
        <taxon>Kitasatosporales</taxon>
        <taxon>Streptomycetaceae</taxon>
        <taxon>Allostreptomyces</taxon>
    </lineage>
</organism>
<proteinExistence type="predicted"/>
<protein>
    <submittedName>
        <fullName evidence="2">Uncharacterized protein</fullName>
    </submittedName>
</protein>
<dbReference type="EMBL" id="JACBZD010000001">
    <property type="protein sequence ID" value="NYI06090.1"/>
    <property type="molecule type" value="Genomic_DNA"/>
</dbReference>
<accession>A0A852ZXX1</accession>
<keyword evidence="3" id="KW-1185">Reference proteome</keyword>
<keyword evidence="1" id="KW-0472">Membrane</keyword>
<keyword evidence="1" id="KW-0812">Transmembrane</keyword>
<sequence length="34" mass="3936">MERWLWVLYIIIATCVIAALGLYVLLVAHVIDTY</sequence>
<evidence type="ECO:0000313" key="2">
    <source>
        <dbReference type="EMBL" id="NYI06090.1"/>
    </source>
</evidence>
<keyword evidence="1" id="KW-1133">Transmembrane helix</keyword>